<comment type="caution">
    <text evidence="1">The sequence shown here is derived from an EMBL/GenBank/DDBJ whole genome shotgun (WGS) entry which is preliminary data.</text>
</comment>
<feature type="non-terminal residue" evidence="1">
    <location>
        <position position="1"/>
    </location>
</feature>
<proteinExistence type="predicted"/>
<dbReference type="EMBL" id="BARW01017074">
    <property type="protein sequence ID" value="GAI98523.1"/>
    <property type="molecule type" value="Genomic_DNA"/>
</dbReference>
<sequence length="72" mass="8409">VEMIDEILHTALNPMMKMVGRSLNRRAKETWLTSEQANTLFRQGKITQGLWYETITCFHIDIDMFSVIAYVT</sequence>
<protein>
    <submittedName>
        <fullName evidence="1">Uncharacterized protein</fullName>
    </submittedName>
</protein>
<gene>
    <name evidence="1" type="ORF">S12H4_29577</name>
</gene>
<organism evidence="1">
    <name type="scientific">marine sediment metagenome</name>
    <dbReference type="NCBI Taxonomy" id="412755"/>
    <lineage>
        <taxon>unclassified sequences</taxon>
        <taxon>metagenomes</taxon>
        <taxon>ecological metagenomes</taxon>
    </lineage>
</organism>
<reference evidence="1" key="1">
    <citation type="journal article" date="2014" name="Front. Microbiol.">
        <title>High frequency of phylogenetically diverse reductive dehalogenase-homologous genes in deep subseafloor sedimentary metagenomes.</title>
        <authorList>
            <person name="Kawai M."/>
            <person name="Futagami T."/>
            <person name="Toyoda A."/>
            <person name="Takaki Y."/>
            <person name="Nishi S."/>
            <person name="Hori S."/>
            <person name="Arai W."/>
            <person name="Tsubouchi T."/>
            <person name="Morono Y."/>
            <person name="Uchiyama I."/>
            <person name="Ito T."/>
            <person name="Fujiyama A."/>
            <person name="Inagaki F."/>
            <person name="Takami H."/>
        </authorList>
    </citation>
    <scope>NUCLEOTIDE SEQUENCE</scope>
    <source>
        <strain evidence="1">Expedition CK06-06</strain>
    </source>
</reference>
<accession>X1T023</accession>
<name>X1T023_9ZZZZ</name>
<dbReference type="AlphaFoldDB" id="X1T023"/>
<evidence type="ECO:0000313" key="1">
    <source>
        <dbReference type="EMBL" id="GAI98523.1"/>
    </source>
</evidence>